<dbReference type="GeneID" id="6754712"/>
<gene>
    <name evidence="1" type="ORF">TRIADDRAFT_57737</name>
</gene>
<protein>
    <submittedName>
        <fullName evidence="1">Uncharacterized protein</fullName>
    </submittedName>
</protein>
<dbReference type="RefSeq" id="XP_002113499.1">
    <property type="nucleotide sequence ID" value="XM_002113463.1"/>
</dbReference>
<sequence>MGDTLTLWLETIPATAKRWLPKHQRDDVHTTPKEISVPNLAIDLKSLIIERYQEEFNNLIKIPPIYSSSITGSDKIIRAPMLHEFLTTLLARQDNHFFTECFCALMAVVGNELGSLLSELQQFNAYFEDLEAILENSNTLLPIVRFKILDIIDLKKFTENGISIATDSKFMTSSDSLRISYIINTLNRIIGSPVGRRQCQKDCPNSEGLI</sequence>
<dbReference type="Proteomes" id="UP000009022">
    <property type="component" value="Unassembled WGS sequence"/>
</dbReference>
<dbReference type="CTD" id="6754712"/>
<reference evidence="1 2" key="1">
    <citation type="journal article" date="2008" name="Nature">
        <title>The Trichoplax genome and the nature of placozoans.</title>
        <authorList>
            <person name="Srivastava M."/>
            <person name="Begovic E."/>
            <person name="Chapman J."/>
            <person name="Putnam N.H."/>
            <person name="Hellsten U."/>
            <person name="Kawashima T."/>
            <person name="Kuo A."/>
            <person name="Mitros T."/>
            <person name="Salamov A."/>
            <person name="Carpenter M.L."/>
            <person name="Signorovitch A.Y."/>
            <person name="Moreno M.A."/>
            <person name="Kamm K."/>
            <person name="Grimwood J."/>
            <person name="Schmutz J."/>
            <person name="Shapiro H."/>
            <person name="Grigoriev I.V."/>
            <person name="Buss L.W."/>
            <person name="Schierwater B."/>
            <person name="Dellaporta S.L."/>
            <person name="Rokhsar D.S."/>
        </authorList>
    </citation>
    <scope>NUCLEOTIDE SEQUENCE [LARGE SCALE GENOMIC DNA]</scope>
    <source>
        <strain evidence="1 2">Grell-BS-1999</strain>
    </source>
</reference>
<evidence type="ECO:0000313" key="1">
    <source>
        <dbReference type="EMBL" id="EDV23973.1"/>
    </source>
</evidence>
<keyword evidence="2" id="KW-1185">Reference proteome</keyword>
<accession>B3S099</accession>
<dbReference type="KEGG" id="tad:TRIADDRAFT_57737"/>
<dbReference type="Gene3D" id="1.25.40.180">
    <property type="match status" value="1"/>
</dbReference>
<name>B3S099_TRIAD</name>
<organism evidence="1 2">
    <name type="scientific">Trichoplax adhaerens</name>
    <name type="common">Trichoplax reptans</name>
    <dbReference type="NCBI Taxonomy" id="10228"/>
    <lineage>
        <taxon>Eukaryota</taxon>
        <taxon>Metazoa</taxon>
        <taxon>Placozoa</taxon>
        <taxon>Uniplacotomia</taxon>
        <taxon>Trichoplacea</taxon>
        <taxon>Trichoplacidae</taxon>
        <taxon>Trichoplax</taxon>
    </lineage>
</organism>
<dbReference type="SUPFAM" id="SSF48371">
    <property type="entry name" value="ARM repeat"/>
    <property type="match status" value="1"/>
</dbReference>
<dbReference type="AlphaFoldDB" id="B3S099"/>
<proteinExistence type="predicted"/>
<evidence type="ECO:0000313" key="2">
    <source>
        <dbReference type="Proteomes" id="UP000009022"/>
    </source>
</evidence>
<dbReference type="OrthoDB" id="514777at2759"/>
<dbReference type="InterPro" id="IPR016024">
    <property type="entry name" value="ARM-type_fold"/>
</dbReference>
<dbReference type="HOGENOM" id="CLU_1311584_0_0_1"/>
<dbReference type="InParanoid" id="B3S099"/>
<dbReference type="EMBL" id="DS985246">
    <property type="protein sequence ID" value="EDV23973.1"/>
    <property type="molecule type" value="Genomic_DNA"/>
</dbReference>